<sequence length="203" mass="23969">MISVILASYKDFFGIPGIVLKTVFVVLGILFTGKSIIDIVASKKNNYTYEDLIMDINKLNEIAHNHSIILIKDSFQKFPNRFLVYDDKRWGCKLFLNYKDNSNNEDFIKKHLSGDLKIELEDIKLSYLGQRIHEKYSESAKKRKVYCHKFYIADIKKFPDKIKQDSFEIDGKEYQWLSMTELETDKDVQKKNYDIVRFVKELV</sequence>
<evidence type="ECO:0000313" key="2">
    <source>
        <dbReference type="EMBL" id="RGR58458.1"/>
    </source>
</evidence>
<proteinExistence type="predicted"/>
<feature type="transmembrane region" description="Helical" evidence="1">
    <location>
        <begin position="12"/>
        <end position="33"/>
    </location>
</feature>
<reference evidence="2 3" key="1">
    <citation type="submission" date="2018-08" db="EMBL/GenBank/DDBJ databases">
        <title>A genome reference for cultivated species of the human gut microbiota.</title>
        <authorList>
            <person name="Zou Y."/>
            <person name="Xue W."/>
            <person name="Luo G."/>
        </authorList>
    </citation>
    <scope>NUCLEOTIDE SEQUENCE [LARGE SCALE GENOMIC DNA]</scope>
    <source>
        <strain evidence="2 3">AF25-11</strain>
    </source>
</reference>
<evidence type="ECO:0000313" key="3">
    <source>
        <dbReference type="Proteomes" id="UP000283652"/>
    </source>
</evidence>
<accession>A0A412EZT0</accession>
<evidence type="ECO:0008006" key="4">
    <source>
        <dbReference type="Google" id="ProtNLM"/>
    </source>
</evidence>
<dbReference type="RefSeq" id="WP_118398641.1">
    <property type="nucleotide sequence ID" value="NZ_QRUK01000016.1"/>
</dbReference>
<dbReference type="Proteomes" id="UP000283652">
    <property type="component" value="Unassembled WGS sequence"/>
</dbReference>
<dbReference type="AlphaFoldDB" id="A0A412EZT0"/>
<protein>
    <recommendedName>
        <fullName evidence="4">NUDIX hydrolase</fullName>
    </recommendedName>
</protein>
<evidence type="ECO:0000256" key="1">
    <source>
        <dbReference type="SAM" id="Phobius"/>
    </source>
</evidence>
<keyword evidence="1" id="KW-0812">Transmembrane</keyword>
<dbReference type="EMBL" id="QRUK01000016">
    <property type="protein sequence ID" value="RGR58458.1"/>
    <property type="molecule type" value="Genomic_DNA"/>
</dbReference>
<keyword evidence="1" id="KW-0472">Membrane</keyword>
<comment type="caution">
    <text evidence="2">The sequence shown here is derived from an EMBL/GenBank/DDBJ whole genome shotgun (WGS) entry which is preliminary data.</text>
</comment>
<gene>
    <name evidence="2" type="ORF">DWY33_09335</name>
</gene>
<organism evidence="2 3">
    <name type="scientific">Dorea formicigenerans</name>
    <dbReference type="NCBI Taxonomy" id="39486"/>
    <lineage>
        <taxon>Bacteria</taxon>
        <taxon>Bacillati</taxon>
        <taxon>Bacillota</taxon>
        <taxon>Clostridia</taxon>
        <taxon>Lachnospirales</taxon>
        <taxon>Lachnospiraceae</taxon>
        <taxon>Dorea</taxon>
    </lineage>
</organism>
<keyword evidence="1" id="KW-1133">Transmembrane helix</keyword>
<name>A0A412EZT0_9FIRM</name>